<name>A0A176X2V9_AGRTU</name>
<sequence length="74" mass="8369">MPEPRERIKPEEDLNRTVSEKLDSKFSPVGIDDGAFRGRNRTWKRMIGYVLVIFALAIVIALSFLLGTHPGRVS</sequence>
<dbReference type="RefSeq" id="WP_063950190.1">
    <property type="nucleotide sequence ID" value="NZ_LXPS01000036.1"/>
</dbReference>
<evidence type="ECO:0000313" key="3">
    <source>
        <dbReference type="Proteomes" id="UP000077098"/>
    </source>
</evidence>
<accession>A0A176X2V9</accession>
<dbReference type="AlphaFoldDB" id="A0A176X2V9"/>
<proteinExistence type="predicted"/>
<dbReference type="Proteomes" id="UP000077098">
    <property type="component" value="Unassembled WGS sequence"/>
</dbReference>
<evidence type="ECO:0000313" key="2">
    <source>
        <dbReference type="EMBL" id="OAE40438.1"/>
    </source>
</evidence>
<gene>
    <name evidence="2" type="ORF">A7J57_09115</name>
</gene>
<reference evidence="2 3" key="1">
    <citation type="submission" date="2016-05" db="EMBL/GenBank/DDBJ databases">
        <authorList>
            <person name="Lavstsen T."/>
            <person name="Jespersen J.S."/>
        </authorList>
    </citation>
    <scope>NUCLEOTIDE SEQUENCE [LARGE SCALE GENOMIC DNA]</scope>
    <source>
        <strain evidence="2 3">KCJ1736</strain>
    </source>
</reference>
<organism evidence="2 3">
    <name type="scientific">Agrobacterium tumefaciens</name>
    <dbReference type="NCBI Taxonomy" id="358"/>
    <lineage>
        <taxon>Bacteria</taxon>
        <taxon>Pseudomonadati</taxon>
        <taxon>Pseudomonadota</taxon>
        <taxon>Alphaproteobacteria</taxon>
        <taxon>Hyphomicrobiales</taxon>
        <taxon>Rhizobiaceae</taxon>
        <taxon>Rhizobium/Agrobacterium group</taxon>
        <taxon>Agrobacterium</taxon>
        <taxon>Agrobacterium tumefaciens complex</taxon>
    </lineage>
</organism>
<evidence type="ECO:0000256" key="1">
    <source>
        <dbReference type="SAM" id="Phobius"/>
    </source>
</evidence>
<feature type="transmembrane region" description="Helical" evidence="1">
    <location>
        <begin position="46"/>
        <end position="66"/>
    </location>
</feature>
<keyword evidence="1" id="KW-0812">Transmembrane</keyword>
<keyword evidence="1" id="KW-1133">Transmembrane helix</keyword>
<protein>
    <submittedName>
        <fullName evidence="2">Uncharacterized protein</fullName>
    </submittedName>
</protein>
<keyword evidence="1" id="KW-0472">Membrane</keyword>
<comment type="caution">
    <text evidence="2">The sequence shown here is derived from an EMBL/GenBank/DDBJ whole genome shotgun (WGS) entry which is preliminary data.</text>
</comment>
<dbReference type="EMBL" id="LXPS01000036">
    <property type="protein sequence ID" value="OAE40438.1"/>
    <property type="molecule type" value="Genomic_DNA"/>
</dbReference>